<proteinExistence type="predicted"/>
<evidence type="ECO:0000256" key="1">
    <source>
        <dbReference type="SAM" id="MobiDB-lite"/>
    </source>
</evidence>
<reference evidence="3" key="2">
    <citation type="submission" date="2015-01" db="EMBL/GenBank/DDBJ databases">
        <title>Evolutionary Origins and Diversification of the Mycorrhizal Mutualists.</title>
        <authorList>
            <consortium name="DOE Joint Genome Institute"/>
            <consortium name="Mycorrhizal Genomics Consortium"/>
            <person name="Kohler A."/>
            <person name="Kuo A."/>
            <person name="Nagy L.G."/>
            <person name="Floudas D."/>
            <person name="Copeland A."/>
            <person name="Barry K.W."/>
            <person name="Cichocki N."/>
            <person name="Veneault-Fourrey C."/>
            <person name="LaButti K."/>
            <person name="Lindquist E.A."/>
            <person name="Lipzen A."/>
            <person name="Lundell T."/>
            <person name="Morin E."/>
            <person name="Murat C."/>
            <person name="Riley R."/>
            <person name="Ohm R."/>
            <person name="Sun H."/>
            <person name="Tunlid A."/>
            <person name="Henrissat B."/>
            <person name="Grigoriev I.V."/>
            <person name="Hibbett D.S."/>
            <person name="Martin F."/>
        </authorList>
    </citation>
    <scope>NUCLEOTIDE SEQUENCE [LARGE SCALE GENOMIC DNA]</scope>
    <source>
        <strain evidence="3">MAFF 305830</strain>
    </source>
</reference>
<sequence>MEITELTEVESLELKLQNSTETVWRRGMFGTHSSRNLLIMPKIMKGAERNSTSDSSKLNSEIAGSPAL</sequence>
<dbReference type="EMBL" id="KN824372">
    <property type="protein sequence ID" value="KIM21781.1"/>
    <property type="molecule type" value="Genomic_DNA"/>
</dbReference>
<evidence type="ECO:0000313" key="3">
    <source>
        <dbReference type="Proteomes" id="UP000054097"/>
    </source>
</evidence>
<protein>
    <submittedName>
        <fullName evidence="2">Uncharacterized protein</fullName>
    </submittedName>
</protein>
<dbReference type="Proteomes" id="UP000054097">
    <property type="component" value="Unassembled WGS sequence"/>
</dbReference>
<dbReference type="HOGENOM" id="CLU_2795571_0_0_1"/>
<keyword evidence="3" id="KW-1185">Reference proteome</keyword>
<dbReference type="AlphaFoldDB" id="A0A0C3AR86"/>
<organism evidence="2 3">
    <name type="scientific">Serendipita vermifera MAFF 305830</name>
    <dbReference type="NCBI Taxonomy" id="933852"/>
    <lineage>
        <taxon>Eukaryota</taxon>
        <taxon>Fungi</taxon>
        <taxon>Dikarya</taxon>
        <taxon>Basidiomycota</taxon>
        <taxon>Agaricomycotina</taxon>
        <taxon>Agaricomycetes</taxon>
        <taxon>Sebacinales</taxon>
        <taxon>Serendipitaceae</taxon>
        <taxon>Serendipita</taxon>
    </lineage>
</organism>
<feature type="region of interest" description="Disordered" evidence="1">
    <location>
        <begin position="45"/>
        <end position="68"/>
    </location>
</feature>
<gene>
    <name evidence="2" type="ORF">M408DRAFT_333266</name>
</gene>
<evidence type="ECO:0000313" key="2">
    <source>
        <dbReference type="EMBL" id="KIM21781.1"/>
    </source>
</evidence>
<feature type="compositionally biased region" description="Polar residues" evidence="1">
    <location>
        <begin position="49"/>
        <end position="59"/>
    </location>
</feature>
<accession>A0A0C3AR86</accession>
<reference evidence="2 3" key="1">
    <citation type="submission" date="2014-04" db="EMBL/GenBank/DDBJ databases">
        <authorList>
            <consortium name="DOE Joint Genome Institute"/>
            <person name="Kuo A."/>
            <person name="Zuccaro A."/>
            <person name="Kohler A."/>
            <person name="Nagy L.G."/>
            <person name="Floudas D."/>
            <person name="Copeland A."/>
            <person name="Barry K.W."/>
            <person name="Cichocki N."/>
            <person name="Veneault-Fourrey C."/>
            <person name="LaButti K."/>
            <person name="Lindquist E.A."/>
            <person name="Lipzen A."/>
            <person name="Lundell T."/>
            <person name="Morin E."/>
            <person name="Murat C."/>
            <person name="Sun H."/>
            <person name="Tunlid A."/>
            <person name="Henrissat B."/>
            <person name="Grigoriev I.V."/>
            <person name="Hibbett D.S."/>
            <person name="Martin F."/>
            <person name="Nordberg H.P."/>
            <person name="Cantor M.N."/>
            <person name="Hua S.X."/>
        </authorList>
    </citation>
    <scope>NUCLEOTIDE SEQUENCE [LARGE SCALE GENOMIC DNA]</scope>
    <source>
        <strain evidence="2 3">MAFF 305830</strain>
    </source>
</reference>
<name>A0A0C3AR86_SERVB</name>